<dbReference type="InterPro" id="IPR058240">
    <property type="entry name" value="rSAM_sf"/>
</dbReference>
<dbReference type="SFLD" id="SFLDS00029">
    <property type="entry name" value="Radical_SAM"/>
    <property type="match status" value="1"/>
</dbReference>
<comment type="similarity">
    <text evidence="1">Belongs to the anaerobic coproporphyrinogen-III oxidase family. HemW subfamily.</text>
</comment>
<proteinExistence type="inferred from homology"/>
<evidence type="ECO:0000256" key="1">
    <source>
        <dbReference type="ARBA" id="ARBA00006100"/>
    </source>
</evidence>
<protein>
    <submittedName>
        <fullName evidence="3">Unannotated protein</fullName>
    </submittedName>
</protein>
<dbReference type="SMART" id="SM00729">
    <property type="entry name" value="Elp3"/>
    <property type="match status" value="1"/>
</dbReference>
<evidence type="ECO:0000313" key="3">
    <source>
        <dbReference type="EMBL" id="CAB4599817.1"/>
    </source>
</evidence>
<dbReference type="GO" id="GO:0004109">
    <property type="term" value="F:coproporphyrinogen oxidase activity"/>
    <property type="evidence" value="ECO:0007669"/>
    <property type="project" value="InterPro"/>
</dbReference>
<dbReference type="InterPro" id="IPR006638">
    <property type="entry name" value="Elp3/MiaA/NifB-like_rSAM"/>
</dbReference>
<organism evidence="3">
    <name type="scientific">freshwater metagenome</name>
    <dbReference type="NCBI Taxonomy" id="449393"/>
    <lineage>
        <taxon>unclassified sequences</taxon>
        <taxon>metagenomes</taxon>
        <taxon>ecological metagenomes</taxon>
    </lineage>
</organism>
<accession>A0A6J6GF34</accession>
<dbReference type="PANTHER" id="PTHR13932:SF5">
    <property type="entry name" value="RADICAL S-ADENOSYL METHIONINE DOMAIN-CONTAINING PROTEIN 1, MITOCHONDRIAL"/>
    <property type="match status" value="1"/>
</dbReference>
<dbReference type="NCBIfam" id="TIGR00539">
    <property type="entry name" value="hemN_rel"/>
    <property type="match status" value="1"/>
</dbReference>
<gene>
    <name evidence="3" type="ORF">UFOPK1843_00055</name>
</gene>
<sequence length="380" mass="41469">MATFHGYVHVPFCKVRCGYCDFNTYTATELNGYPQSSFLSHLETEIGLAKDSVGNRELKTVFFGGGTPTLLPAHELVQALWLLKDAFGLADGAQVTTEANPDTVDADYLQAILAGGFNRISFGMQSAVPEVLETLERTHNPEAVATNVAIANSLGFQTSVDLIYGAPGETMEQWQTSVEAALAMNSDHISAYALILEPGTKLARQVSSGEKAQPEEDLQADKYEWLDQRLSSAGFNWYELSNWAKTSELSSAHNVAYWQGQDWWGFGPGAHSHVAGRRWSNVKHPTTYAKLLGEGTLPSIDEEKLTDAEMLEERAMLELRLRDGLPIEVLRSLNPESARSVSELLASGLLDGVAAISGRAVLTLQGRLLADLVLRKLLGL</sequence>
<dbReference type="PANTHER" id="PTHR13932">
    <property type="entry name" value="COPROPORPHYRINIGEN III OXIDASE"/>
    <property type="match status" value="1"/>
</dbReference>
<dbReference type="GO" id="GO:0051539">
    <property type="term" value="F:4 iron, 4 sulfur cluster binding"/>
    <property type="evidence" value="ECO:0007669"/>
    <property type="project" value="InterPro"/>
</dbReference>
<name>A0A6J6GF34_9ZZZZ</name>
<evidence type="ECO:0000259" key="2">
    <source>
        <dbReference type="PROSITE" id="PS51918"/>
    </source>
</evidence>
<dbReference type="GO" id="GO:0005737">
    <property type="term" value="C:cytoplasm"/>
    <property type="evidence" value="ECO:0007669"/>
    <property type="project" value="InterPro"/>
</dbReference>
<dbReference type="InterPro" id="IPR007197">
    <property type="entry name" value="rSAM"/>
</dbReference>
<feature type="domain" description="Radical SAM core" evidence="2">
    <location>
        <begin position="1"/>
        <end position="236"/>
    </location>
</feature>
<dbReference type="SFLD" id="SFLDF00562">
    <property type="entry name" value="HemN-like__clustered_with_heat"/>
    <property type="match status" value="1"/>
</dbReference>
<dbReference type="CDD" id="cd01335">
    <property type="entry name" value="Radical_SAM"/>
    <property type="match status" value="1"/>
</dbReference>
<reference evidence="3" key="1">
    <citation type="submission" date="2020-05" db="EMBL/GenBank/DDBJ databases">
        <authorList>
            <person name="Chiriac C."/>
            <person name="Salcher M."/>
            <person name="Ghai R."/>
            <person name="Kavagutti S V."/>
        </authorList>
    </citation>
    <scope>NUCLEOTIDE SEQUENCE</scope>
</reference>
<dbReference type="GO" id="GO:0006779">
    <property type="term" value="P:porphyrin-containing compound biosynthetic process"/>
    <property type="evidence" value="ECO:0007669"/>
    <property type="project" value="InterPro"/>
</dbReference>
<dbReference type="InterPro" id="IPR034505">
    <property type="entry name" value="Coproporphyrinogen-III_oxidase"/>
</dbReference>
<dbReference type="EMBL" id="CAEZUR010000003">
    <property type="protein sequence ID" value="CAB4599817.1"/>
    <property type="molecule type" value="Genomic_DNA"/>
</dbReference>
<dbReference type="Gene3D" id="3.80.30.20">
    <property type="entry name" value="tm_1862 like domain"/>
    <property type="match status" value="1"/>
</dbReference>
<dbReference type="PROSITE" id="PS51918">
    <property type="entry name" value="RADICAL_SAM"/>
    <property type="match status" value="1"/>
</dbReference>
<dbReference type="InterPro" id="IPR023404">
    <property type="entry name" value="rSAM_horseshoe"/>
</dbReference>
<dbReference type="Pfam" id="PF04055">
    <property type="entry name" value="Radical_SAM"/>
    <property type="match status" value="1"/>
</dbReference>
<dbReference type="SUPFAM" id="SSF102114">
    <property type="entry name" value="Radical SAM enzymes"/>
    <property type="match status" value="1"/>
</dbReference>
<dbReference type="SFLD" id="SFLDG01065">
    <property type="entry name" value="anaerobic_coproporphyrinogen-I"/>
    <property type="match status" value="1"/>
</dbReference>
<dbReference type="AlphaFoldDB" id="A0A6J6GF34"/>
<dbReference type="InterPro" id="IPR004559">
    <property type="entry name" value="HemW-like"/>
</dbReference>